<comment type="caution">
    <text evidence="1">The sequence shown here is derived from an EMBL/GenBank/DDBJ whole genome shotgun (WGS) entry which is preliminary data.</text>
</comment>
<proteinExistence type="predicted"/>
<dbReference type="NCBIfam" id="TIGR01200">
    <property type="entry name" value="GLPGLI"/>
    <property type="match status" value="1"/>
</dbReference>
<dbReference type="EMBL" id="QLLQ01000009">
    <property type="protein sequence ID" value="RAJ22551.1"/>
    <property type="molecule type" value="Genomic_DNA"/>
</dbReference>
<organism evidence="1 2">
    <name type="scientific">Gelidibacter algens</name>
    <dbReference type="NCBI Taxonomy" id="49280"/>
    <lineage>
        <taxon>Bacteria</taxon>
        <taxon>Pseudomonadati</taxon>
        <taxon>Bacteroidota</taxon>
        <taxon>Flavobacteriia</taxon>
        <taxon>Flavobacteriales</taxon>
        <taxon>Flavobacteriaceae</taxon>
        <taxon>Gelidibacter</taxon>
    </lineage>
</organism>
<dbReference type="OrthoDB" id="1068986at2"/>
<accession>A0A1A7QT90</accession>
<name>A0A1A7QT90_9FLAO</name>
<dbReference type="RefSeq" id="WP_066437983.1">
    <property type="nucleotide sequence ID" value="NZ_LZRN01000051.1"/>
</dbReference>
<gene>
    <name evidence="1" type="ORF">LX77_02500</name>
</gene>
<protein>
    <submittedName>
        <fullName evidence="1">GLPGLI family protein</fullName>
    </submittedName>
</protein>
<dbReference type="AlphaFoldDB" id="A0A1A7QT90"/>
<dbReference type="InterPro" id="IPR005901">
    <property type="entry name" value="GLPGLI"/>
</dbReference>
<evidence type="ECO:0000313" key="1">
    <source>
        <dbReference type="EMBL" id="RAJ22551.1"/>
    </source>
</evidence>
<dbReference type="STRING" id="49280.A9996_17005"/>
<dbReference type="Proteomes" id="UP000248987">
    <property type="component" value="Unassembled WGS sequence"/>
</dbReference>
<keyword evidence="2" id="KW-1185">Reference proteome</keyword>
<evidence type="ECO:0000313" key="2">
    <source>
        <dbReference type="Proteomes" id="UP000248987"/>
    </source>
</evidence>
<dbReference type="Pfam" id="PF09697">
    <property type="entry name" value="Porph_ging"/>
    <property type="match status" value="1"/>
</dbReference>
<sequence length="271" mass="31089">MKLKQKTSLIVTLFMVMMVNGQDFQGVATYKSHRQMDFKNNDSTINSELQKELQEQLKRQFQQEYTLTFNKNESLYKKNEKLEAPMPSRGGITITFSEGPDMMYKNIKESRFTNQIEKYGKQFLIKDSLPSPKWELLNETKNIGVYTCFKAQIRTEFKTQTLTETNGIETVMKEKITTAWYTPQIPIGNGPAEFFGLPGLILEINDGKLTLVCTKIVINPEEVITIDEPKKGKEVTQMEFDDIIEKKTKEMMKQSGTRSKNGTTVIFQSGG</sequence>
<reference evidence="1 2" key="1">
    <citation type="submission" date="2018-06" db="EMBL/GenBank/DDBJ databases">
        <title>Genomic Encyclopedia of Archaeal and Bacterial Type Strains, Phase II (KMG-II): from individual species to whole genera.</title>
        <authorList>
            <person name="Goeker M."/>
        </authorList>
    </citation>
    <scope>NUCLEOTIDE SEQUENCE [LARGE SCALE GENOMIC DNA]</scope>
    <source>
        <strain evidence="1 2">DSM 12408</strain>
    </source>
</reference>